<dbReference type="GO" id="GO:0015031">
    <property type="term" value="P:protein transport"/>
    <property type="evidence" value="ECO:0007669"/>
    <property type="project" value="UniProtKB-KW"/>
</dbReference>
<accession>X6NNM9</accession>
<dbReference type="Gene3D" id="3.40.50.1000">
    <property type="entry name" value="HAD superfamily/HAD-like"/>
    <property type="match status" value="1"/>
</dbReference>
<organism evidence="3 4">
    <name type="scientific">Reticulomyxa filosa</name>
    <dbReference type="NCBI Taxonomy" id="46433"/>
    <lineage>
        <taxon>Eukaryota</taxon>
        <taxon>Sar</taxon>
        <taxon>Rhizaria</taxon>
        <taxon>Retaria</taxon>
        <taxon>Foraminifera</taxon>
        <taxon>Monothalamids</taxon>
        <taxon>Reticulomyxidae</taxon>
        <taxon>Reticulomyxa</taxon>
    </lineage>
</organism>
<protein>
    <recommendedName>
        <fullName evidence="1">Mitochondrial import inner membrane translocase subunit TIM50</fullName>
    </recommendedName>
</protein>
<comment type="similarity">
    <text evidence="1">Belongs to the TIM50 family.</text>
</comment>
<evidence type="ECO:0000313" key="3">
    <source>
        <dbReference type="EMBL" id="ETO27314.1"/>
    </source>
</evidence>
<dbReference type="SMART" id="SM00577">
    <property type="entry name" value="CPDc"/>
    <property type="match status" value="1"/>
</dbReference>
<name>X6NNM9_RETFI</name>
<reference evidence="3 4" key="1">
    <citation type="journal article" date="2013" name="Curr. Biol.">
        <title>The Genome of the Foraminiferan Reticulomyxa filosa.</title>
        <authorList>
            <person name="Glockner G."/>
            <person name="Hulsmann N."/>
            <person name="Schleicher M."/>
            <person name="Noegel A.A."/>
            <person name="Eichinger L."/>
            <person name="Gallinger C."/>
            <person name="Pawlowski J."/>
            <person name="Sierra R."/>
            <person name="Euteneuer U."/>
            <person name="Pillet L."/>
            <person name="Moustafa A."/>
            <person name="Platzer M."/>
            <person name="Groth M."/>
            <person name="Szafranski K."/>
            <person name="Schliwa M."/>
        </authorList>
    </citation>
    <scope>NUCLEOTIDE SEQUENCE [LARGE SCALE GENOMIC DNA]</scope>
</reference>
<feature type="non-terminal residue" evidence="3">
    <location>
        <position position="1"/>
    </location>
</feature>
<gene>
    <name evidence="3" type="ORF">RFI_09819</name>
</gene>
<sequence length="331" mass="38735">IQTAKQIDIHTADKHEGQKVRYFICLFLNKYTIYCCHCKFVVNEFSPIEEEPELSQDSSTDYSFALLPPLSPENKGKRCLVLDLDETLVHSSFKPINSADFVIPVEIDGVVHRVYVLKRPFVDEFLLECSKSYELVIFTASLSKYADPLLDQLDTHRVLSHRLFRESCTLHGSAYVKVLNFFFFLYLLLSHTTFFFEWEKKKKKIQDMRRLGRRLKDIIFVDNSPHSYAFQPKNAVPIASWFDDKTDTQVLRTSQTLFFSPPPFSMLKKKIEFSLQKYVLLITQLKDFLPVLNTTLIKVRDVRNVLDAHNKPFNWLCRQANVDISKFEPEQ</sequence>
<dbReference type="InterPro" id="IPR050365">
    <property type="entry name" value="TIM50"/>
</dbReference>
<dbReference type="CDD" id="cd07521">
    <property type="entry name" value="HAD_FCP1-like"/>
    <property type="match status" value="1"/>
</dbReference>
<keyword evidence="1" id="KW-0653">Protein transport</keyword>
<dbReference type="AlphaFoldDB" id="X6NNM9"/>
<dbReference type="EMBL" id="ASPP01007339">
    <property type="protein sequence ID" value="ETO27314.1"/>
    <property type="molecule type" value="Genomic_DNA"/>
</dbReference>
<dbReference type="Pfam" id="PF03031">
    <property type="entry name" value="NIF"/>
    <property type="match status" value="2"/>
</dbReference>
<comment type="subcellular location">
    <subcellularLocation>
        <location evidence="1">Mitochondrion inner membrane</location>
        <topology evidence="1">Single-pass membrane protein</topology>
    </subcellularLocation>
</comment>
<dbReference type="PROSITE" id="PS50969">
    <property type="entry name" value="FCP1"/>
    <property type="match status" value="1"/>
</dbReference>
<comment type="caution">
    <text evidence="3">The sequence shown here is derived from an EMBL/GenBank/DDBJ whole genome shotgun (WGS) entry which is preliminary data.</text>
</comment>
<keyword evidence="1" id="KW-0472">Membrane</keyword>
<feature type="domain" description="FCP1 homology" evidence="2">
    <location>
        <begin position="73"/>
        <end position="260"/>
    </location>
</feature>
<proteinExistence type="inferred from homology"/>
<dbReference type="OrthoDB" id="277011at2759"/>
<dbReference type="Proteomes" id="UP000023152">
    <property type="component" value="Unassembled WGS sequence"/>
</dbReference>
<dbReference type="PANTHER" id="PTHR12210">
    <property type="entry name" value="DULLARD PROTEIN PHOSPHATASE"/>
    <property type="match status" value="1"/>
</dbReference>
<keyword evidence="1" id="KW-0813">Transport</keyword>
<keyword evidence="1" id="KW-1133">Transmembrane helix</keyword>
<comment type="subunit">
    <text evidence="1">Component of the TIM23 complex.</text>
</comment>
<evidence type="ECO:0000259" key="2">
    <source>
        <dbReference type="PROSITE" id="PS50969"/>
    </source>
</evidence>
<evidence type="ECO:0000256" key="1">
    <source>
        <dbReference type="RuleBase" id="RU365079"/>
    </source>
</evidence>
<comment type="function">
    <text evidence="1">Essential component of the TIM23 complex, a complex that mediates the translocation of transit peptide-containing proteins across the mitochondrial inner membrane.</text>
</comment>
<dbReference type="InterPro" id="IPR023214">
    <property type="entry name" value="HAD_sf"/>
</dbReference>
<dbReference type="SUPFAM" id="SSF56784">
    <property type="entry name" value="HAD-like"/>
    <property type="match status" value="1"/>
</dbReference>
<evidence type="ECO:0000313" key="4">
    <source>
        <dbReference type="Proteomes" id="UP000023152"/>
    </source>
</evidence>
<keyword evidence="1" id="KW-0809">Transit peptide</keyword>
<feature type="transmembrane region" description="Helical" evidence="1">
    <location>
        <begin position="174"/>
        <end position="196"/>
    </location>
</feature>
<dbReference type="GO" id="GO:0005744">
    <property type="term" value="C:TIM23 mitochondrial import inner membrane translocase complex"/>
    <property type="evidence" value="ECO:0007669"/>
    <property type="project" value="UniProtKB-UniRule"/>
</dbReference>
<dbReference type="InterPro" id="IPR004274">
    <property type="entry name" value="FCP1_dom"/>
</dbReference>
<dbReference type="InterPro" id="IPR036412">
    <property type="entry name" value="HAD-like_sf"/>
</dbReference>
<keyword evidence="4" id="KW-1185">Reference proteome</keyword>
<keyword evidence="1" id="KW-0496">Mitochondrion</keyword>
<keyword evidence="1" id="KW-0811">Translocation</keyword>
<keyword evidence="1" id="KW-0812">Transmembrane</keyword>